<feature type="non-terminal residue" evidence="1">
    <location>
        <position position="1"/>
    </location>
</feature>
<keyword evidence="2" id="KW-1185">Reference proteome</keyword>
<dbReference type="Proteomes" id="UP000076798">
    <property type="component" value="Unassembled WGS sequence"/>
</dbReference>
<evidence type="ECO:0000313" key="1">
    <source>
        <dbReference type="EMBL" id="KZT37940.1"/>
    </source>
</evidence>
<name>A0A166CXW1_9AGAM</name>
<gene>
    <name evidence="1" type="ORF">SISSUDRAFT_1129218</name>
</gene>
<evidence type="ECO:0000313" key="2">
    <source>
        <dbReference type="Proteomes" id="UP000076798"/>
    </source>
</evidence>
<organism evidence="1 2">
    <name type="scientific">Sistotremastrum suecicum HHB10207 ss-3</name>
    <dbReference type="NCBI Taxonomy" id="1314776"/>
    <lineage>
        <taxon>Eukaryota</taxon>
        <taxon>Fungi</taxon>
        <taxon>Dikarya</taxon>
        <taxon>Basidiomycota</taxon>
        <taxon>Agaricomycotina</taxon>
        <taxon>Agaricomycetes</taxon>
        <taxon>Sistotremastrales</taxon>
        <taxon>Sistotremastraceae</taxon>
        <taxon>Sistotremastrum</taxon>
    </lineage>
</organism>
<accession>A0A166CXW1</accession>
<sequence>QGIASSWILLFLKPPPWPAKTTTTNSRVVIPSKAVIILPRARLRATASLNILSRHTRVLLVNTSLSLNLNRSTSSSLNRVEVVVVACRHVWQECVSAAARKRSAIVSSEEANIYDHVSAPFCENSFG</sequence>
<dbReference type="AlphaFoldDB" id="A0A166CXW1"/>
<reference evidence="1 2" key="1">
    <citation type="journal article" date="2016" name="Mol. Biol. Evol.">
        <title>Comparative Genomics of Early-Diverging Mushroom-Forming Fungi Provides Insights into the Origins of Lignocellulose Decay Capabilities.</title>
        <authorList>
            <person name="Nagy L.G."/>
            <person name="Riley R."/>
            <person name="Tritt A."/>
            <person name="Adam C."/>
            <person name="Daum C."/>
            <person name="Floudas D."/>
            <person name="Sun H."/>
            <person name="Yadav J.S."/>
            <person name="Pangilinan J."/>
            <person name="Larsson K.H."/>
            <person name="Matsuura K."/>
            <person name="Barry K."/>
            <person name="Labutti K."/>
            <person name="Kuo R."/>
            <person name="Ohm R.A."/>
            <person name="Bhattacharya S.S."/>
            <person name="Shirouzu T."/>
            <person name="Yoshinaga Y."/>
            <person name="Martin F.M."/>
            <person name="Grigoriev I.V."/>
            <person name="Hibbett D.S."/>
        </authorList>
    </citation>
    <scope>NUCLEOTIDE SEQUENCE [LARGE SCALE GENOMIC DNA]</scope>
    <source>
        <strain evidence="1 2">HHB10207 ss-3</strain>
    </source>
</reference>
<dbReference type="EMBL" id="KV428073">
    <property type="protein sequence ID" value="KZT37940.1"/>
    <property type="molecule type" value="Genomic_DNA"/>
</dbReference>
<protein>
    <submittedName>
        <fullName evidence="1">Uncharacterized protein</fullName>
    </submittedName>
</protein>
<proteinExistence type="predicted"/>